<proteinExistence type="predicted"/>
<feature type="domain" description="Inner membrane protein YgaP-like transmembrane" evidence="1">
    <location>
        <begin position="23"/>
        <end position="80"/>
    </location>
</feature>
<dbReference type="RefSeq" id="WP_115833524.1">
    <property type="nucleotide sequence ID" value="NZ_QNUL01000029.1"/>
</dbReference>
<sequence>MESSIDLIKEKITDAGTAISEVQNVNNIERIVSLLAGAVATYYGLQKKETILGKGLTFVGGLLITRGTTGYCPVNRALERN</sequence>
<name>A0A3D8Y4H8_9BACT</name>
<dbReference type="Proteomes" id="UP000256373">
    <property type="component" value="Unassembled WGS sequence"/>
</dbReference>
<evidence type="ECO:0000313" key="3">
    <source>
        <dbReference type="Proteomes" id="UP000256373"/>
    </source>
</evidence>
<reference evidence="2 3" key="1">
    <citation type="submission" date="2018-07" db="EMBL/GenBank/DDBJ databases">
        <title>Dyadobacter roseus sp. nov., isolated from rose rhizosphere soil.</title>
        <authorList>
            <person name="Chen L."/>
        </authorList>
    </citation>
    <scope>NUCLEOTIDE SEQUENCE [LARGE SCALE GENOMIC DNA]</scope>
    <source>
        <strain evidence="2 3">RS19</strain>
    </source>
</reference>
<gene>
    <name evidence="2" type="ORF">DSL64_24140</name>
</gene>
<evidence type="ECO:0000259" key="1">
    <source>
        <dbReference type="Pfam" id="PF11127"/>
    </source>
</evidence>
<keyword evidence="3" id="KW-1185">Reference proteome</keyword>
<comment type="caution">
    <text evidence="2">The sequence shown here is derived from an EMBL/GenBank/DDBJ whole genome shotgun (WGS) entry which is preliminary data.</text>
</comment>
<dbReference type="Pfam" id="PF11127">
    <property type="entry name" value="YgaP-like_TM"/>
    <property type="match status" value="1"/>
</dbReference>
<accession>A0A3D8Y4H8</accession>
<dbReference type="AlphaFoldDB" id="A0A3D8Y4H8"/>
<dbReference type="OrthoDB" id="9797595at2"/>
<protein>
    <recommendedName>
        <fullName evidence="1">Inner membrane protein YgaP-like transmembrane domain-containing protein</fullName>
    </recommendedName>
</protein>
<dbReference type="EMBL" id="QNUL01000029">
    <property type="protein sequence ID" value="REA57256.1"/>
    <property type="molecule type" value="Genomic_DNA"/>
</dbReference>
<evidence type="ECO:0000313" key="2">
    <source>
        <dbReference type="EMBL" id="REA57256.1"/>
    </source>
</evidence>
<organism evidence="2 3">
    <name type="scientific">Dyadobacter luteus</name>
    <dbReference type="NCBI Taxonomy" id="2259619"/>
    <lineage>
        <taxon>Bacteria</taxon>
        <taxon>Pseudomonadati</taxon>
        <taxon>Bacteroidota</taxon>
        <taxon>Cytophagia</taxon>
        <taxon>Cytophagales</taxon>
        <taxon>Spirosomataceae</taxon>
        <taxon>Dyadobacter</taxon>
    </lineage>
</organism>
<dbReference type="InterPro" id="IPR021309">
    <property type="entry name" value="YgaP-like_TM"/>
</dbReference>